<dbReference type="GO" id="GO:0000155">
    <property type="term" value="F:phosphorelay sensor kinase activity"/>
    <property type="evidence" value="ECO:0007669"/>
    <property type="project" value="InterPro"/>
</dbReference>
<dbReference type="EMBL" id="QJJR01000008">
    <property type="protein sequence ID" value="PXW90091.1"/>
    <property type="molecule type" value="Genomic_DNA"/>
</dbReference>
<dbReference type="RefSeq" id="WP_110251623.1">
    <property type="nucleotide sequence ID" value="NZ_QJJR01000008.1"/>
</dbReference>
<evidence type="ECO:0000256" key="8">
    <source>
        <dbReference type="ARBA" id="ARBA00022777"/>
    </source>
</evidence>
<dbReference type="InterPro" id="IPR036097">
    <property type="entry name" value="HisK_dim/P_sf"/>
</dbReference>
<evidence type="ECO:0000259" key="16">
    <source>
        <dbReference type="PROSITE" id="PS50885"/>
    </source>
</evidence>
<dbReference type="SUPFAM" id="SSF47384">
    <property type="entry name" value="Homodimeric domain of signal transducing histidine kinase"/>
    <property type="match status" value="1"/>
</dbReference>
<keyword evidence="10" id="KW-0902">Two-component regulatory system</keyword>
<dbReference type="Pfam" id="PF00512">
    <property type="entry name" value="HisKA"/>
    <property type="match status" value="1"/>
</dbReference>
<dbReference type="PRINTS" id="PR00344">
    <property type="entry name" value="BCTRLSENSOR"/>
</dbReference>
<dbReference type="GO" id="GO:0005886">
    <property type="term" value="C:plasma membrane"/>
    <property type="evidence" value="ECO:0007669"/>
    <property type="project" value="UniProtKB-SubCell"/>
</dbReference>
<comment type="subcellular location">
    <subcellularLocation>
        <location evidence="2">Cell membrane</location>
        <topology evidence="2">Multi-pass membrane protein</topology>
    </subcellularLocation>
</comment>
<dbReference type="InterPro" id="IPR003660">
    <property type="entry name" value="HAMP_dom"/>
</dbReference>
<dbReference type="FunFam" id="1.10.287.130:FF:000008">
    <property type="entry name" value="Two-component sensor histidine kinase"/>
    <property type="match status" value="1"/>
</dbReference>
<dbReference type="NCBIfam" id="NF046044">
    <property type="entry name" value="PnpS"/>
    <property type="match status" value="1"/>
</dbReference>
<dbReference type="Pfam" id="PF13426">
    <property type="entry name" value="PAS_9"/>
    <property type="match status" value="1"/>
</dbReference>
<evidence type="ECO:0000256" key="4">
    <source>
        <dbReference type="ARBA" id="ARBA00022475"/>
    </source>
</evidence>
<proteinExistence type="predicted"/>
<evidence type="ECO:0000256" key="10">
    <source>
        <dbReference type="ARBA" id="ARBA00023012"/>
    </source>
</evidence>
<keyword evidence="7" id="KW-0547">Nucleotide-binding</keyword>
<feature type="domain" description="PAS" evidence="14">
    <location>
        <begin position="116"/>
        <end position="158"/>
    </location>
</feature>
<evidence type="ECO:0000259" key="13">
    <source>
        <dbReference type="PROSITE" id="PS50109"/>
    </source>
</evidence>
<feature type="transmembrane region" description="Helical" evidence="12">
    <location>
        <begin position="9"/>
        <end position="31"/>
    </location>
</feature>
<sequence length="461" mass="52998">MKREHLRLFIFQIFIVSLLFLGLLLILTPLTAGGDRIITVLLLVGVYMSTIFLFYQVFLNYIRPVKAINDMVDALLQGNYKVRAQEGFYTDTGKLQASVNQLAKHLQTLNRQEKMHHRQLNSVIENMESGVMLIDGQGFVHLVNRKFLELFGREKIDVEEHLYYDVLDQERIYHTVQEAFLYEQTVKDSIIHKKNLQSYYIEVIGAPFFNSSGDLRGVVLVFHDITDLKRVEQMRKDFVANVSHELRTPITSIKGFAETILDDEFNDPNLERKFLSIIHKESDRLQTLIQDLLDLSKLEKEAFDLTVQPLMVTELLEECIDFARLEADKKSIAIETEIIPDVSIKGDYPLLRQVFLNLIYNAINYTLENGSIHVSLKANESWIKVSIKDNGIGIPQEALDRIFERFYRVDKARSRNTGGTGLGLAIVKHIVEGHHGFVEVESELNKGSIFTVTIPREQVEI</sequence>
<evidence type="ECO:0000256" key="11">
    <source>
        <dbReference type="ARBA" id="ARBA00023136"/>
    </source>
</evidence>
<dbReference type="InterPro" id="IPR000700">
    <property type="entry name" value="PAS-assoc_C"/>
</dbReference>
<evidence type="ECO:0000256" key="6">
    <source>
        <dbReference type="ARBA" id="ARBA00022679"/>
    </source>
</evidence>
<keyword evidence="12" id="KW-1133">Transmembrane helix</keyword>
<keyword evidence="9" id="KW-0067">ATP-binding</keyword>
<evidence type="ECO:0000256" key="12">
    <source>
        <dbReference type="SAM" id="Phobius"/>
    </source>
</evidence>
<keyword evidence="8 17" id="KW-0418">Kinase</keyword>
<dbReference type="Gene3D" id="3.30.565.10">
    <property type="entry name" value="Histidine kinase-like ATPase, C-terminal domain"/>
    <property type="match status" value="1"/>
</dbReference>
<dbReference type="InterPro" id="IPR035965">
    <property type="entry name" value="PAS-like_dom_sf"/>
</dbReference>
<dbReference type="SMART" id="SM00387">
    <property type="entry name" value="HATPase_c"/>
    <property type="match status" value="1"/>
</dbReference>
<keyword evidence="12" id="KW-0812">Transmembrane</keyword>
<protein>
    <recommendedName>
        <fullName evidence="3">histidine kinase</fullName>
        <ecNumber evidence="3">2.7.13.3</ecNumber>
    </recommendedName>
</protein>
<dbReference type="InterPro" id="IPR004358">
    <property type="entry name" value="Sig_transdc_His_kin-like_C"/>
</dbReference>
<evidence type="ECO:0000256" key="1">
    <source>
        <dbReference type="ARBA" id="ARBA00000085"/>
    </source>
</evidence>
<evidence type="ECO:0000313" key="17">
    <source>
        <dbReference type="EMBL" id="PXW90091.1"/>
    </source>
</evidence>
<organism evidence="17 18">
    <name type="scientific">Streptohalobacillus salinus</name>
    <dbReference type="NCBI Taxonomy" id="621096"/>
    <lineage>
        <taxon>Bacteria</taxon>
        <taxon>Bacillati</taxon>
        <taxon>Bacillota</taxon>
        <taxon>Bacilli</taxon>
        <taxon>Bacillales</taxon>
        <taxon>Bacillaceae</taxon>
        <taxon>Streptohalobacillus</taxon>
    </lineage>
</organism>
<evidence type="ECO:0000256" key="3">
    <source>
        <dbReference type="ARBA" id="ARBA00012438"/>
    </source>
</evidence>
<dbReference type="InterPro" id="IPR050351">
    <property type="entry name" value="BphY/WalK/GraS-like"/>
</dbReference>
<accession>A0A2V3WAQ0</accession>
<evidence type="ECO:0000256" key="9">
    <source>
        <dbReference type="ARBA" id="ARBA00022840"/>
    </source>
</evidence>
<evidence type="ECO:0000313" key="18">
    <source>
        <dbReference type="Proteomes" id="UP000247922"/>
    </source>
</evidence>
<feature type="domain" description="Histidine kinase" evidence="13">
    <location>
        <begin position="241"/>
        <end position="458"/>
    </location>
</feature>
<dbReference type="Proteomes" id="UP000247922">
    <property type="component" value="Unassembled WGS sequence"/>
</dbReference>
<keyword evidence="6" id="KW-0808">Transferase</keyword>
<feature type="domain" description="PAC" evidence="15">
    <location>
        <begin position="184"/>
        <end position="237"/>
    </location>
</feature>
<dbReference type="PANTHER" id="PTHR45453:SF1">
    <property type="entry name" value="PHOSPHATE REGULON SENSOR PROTEIN PHOR"/>
    <property type="match status" value="1"/>
</dbReference>
<feature type="transmembrane region" description="Helical" evidence="12">
    <location>
        <begin position="37"/>
        <end position="58"/>
    </location>
</feature>
<dbReference type="NCBIfam" id="TIGR00229">
    <property type="entry name" value="sensory_box"/>
    <property type="match status" value="1"/>
</dbReference>
<dbReference type="SMART" id="SM00091">
    <property type="entry name" value="PAS"/>
    <property type="match status" value="1"/>
</dbReference>
<evidence type="ECO:0000256" key="7">
    <source>
        <dbReference type="ARBA" id="ARBA00022741"/>
    </source>
</evidence>
<evidence type="ECO:0000256" key="5">
    <source>
        <dbReference type="ARBA" id="ARBA00022553"/>
    </source>
</evidence>
<dbReference type="GO" id="GO:0005524">
    <property type="term" value="F:ATP binding"/>
    <property type="evidence" value="ECO:0007669"/>
    <property type="project" value="UniProtKB-KW"/>
</dbReference>
<dbReference type="PROSITE" id="PS50885">
    <property type="entry name" value="HAMP"/>
    <property type="match status" value="1"/>
</dbReference>
<dbReference type="SUPFAM" id="SSF55874">
    <property type="entry name" value="ATPase domain of HSP90 chaperone/DNA topoisomerase II/histidine kinase"/>
    <property type="match status" value="1"/>
</dbReference>
<dbReference type="EC" id="2.7.13.3" evidence="3"/>
<dbReference type="SMART" id="SM00388">
    <property type="entry name" value="HisKA"/>
    <property type="match status" value="1"/>
</dbReference>
<dbReference type="FunFam" id="3.30.565.10:FF:000006">
    <property type="entry name" value="Sensor histidine kinase WalK"/>
    <property type="match status" value="1"/>
</dbReference>
<dbReference type="InterPro" id="IPR000014">
    <property type="entry name" value="PAS"/>
</dbReference>
<dbReference type="OrthoDB" id="9813151at2"/>
<dbReference type="PROSITE" id="PS50112">
    <property type="entry name" value="PAS"/>
    <property type="match status" value="1"/>
</dbReference>
<keyword evidence="4" id="KW-1003">Cell membrane</keyword>
<comment type="caution">
    <text evidence="17">The sequence shown here is derived from an EMBL/GenBank/DDBJ whole genome shotgun (WGS) entry which is preliminary data.</text>
</comment>
<dbReference type="GO" id="GO:0004721">
    <property type="term" value="F:phosphoprotein phosphatase activity"/>
    <property type="evidence" value="ECO:0007669"/>
    <property type="project" value="TreeGrafter"/>
</dbReference>
<dbReference type="CDD" id="cd00075">
    <property type="entry name" value="HATPase"/>
    <property type="match status" value="1"/>
</dbReference>
<dbReference type="Gene3D" id="1.10.287.130">
    <property type="match status" value="1"/>
</dbReference>
<keyword evidence="5" id="KW-0597">Phosphoprotein</keyword>
<evidence type="ECO:0000259" key="15">
    <source>
        <dbReference type="PROSITE" id="PS50113"/>
    </source>
</evidence>
<dbReference type="SUPFAM" id="SSF55785">
    <property type="entry name" value="PYP-like sensor domain (PAS domain)"/>
    <property type="match status" value="1"/>
</dbReference>
<dbReference type="CDD" id="cd00082">
    <property type="entry name" value="HisKA"/>
    <property type="match status" value="1"/>
</dbReference>
<dbReference type="PANTHER" id="PTHR45453">
    <property type="entry name" value="PHOSPHATE REGULON SENSOR PROTEIN PHOR"/>
    <property type="match status" value="1"/>
</dbReference>
<keyword evidence="11 12" id="KW-0472">Membrane</keyword>
<dbReference type="InterPro" id="IPR003594">
    <property type="entry name" value="HATPase_dom"/>
</dbReference>
<dbReference type="CDD" id="cd00130">
    <property type="entry name" value="PAS"/>
    <property type="match status" value="1"/>
</dbReference>
<dbReference type="Pfam" id="PF02518">
    <property type="entry name" value="HATPase_c"/>
    <property type="match status" value="1"/>
</dbReference>
<dbReference type="PROSITE" id="PS50113">
    <property type="entry name" value="PAC"/>
    <property type="match status" value="1"/>
</dbReference>
<dbReference type="InterPro" id="IPR003661">
    <property type="entry name" value="HisK_dim/P_dom"/>
</dbReference>
<feature type="domain" description="HAMP" evidence="16">
    <location>
        <begin position="59"/>
        <end position="111"/>
    </location>
</feature>
<dbReference type="InterPro" id="IPR036890">
    <property type="entry name" value="HATPase_C_sf"/>
</dbReference>
<keyword evidence="18" id="KW-1185">Reference proteome</keyword>
<evidence type="ECO:0000256" key="2">
    <source>
        <dbReference type="ARBA" id="ARBA00004651"/>
    </source>
</evidence>
<dbReference type="PROSITE" id="PS50109">
    <property type="entry name" value="HIS_KIN"/>
    <property type="match status" value="1"/>
</dbReference>
<gene>
    <name evidence="17" type="ORF">DES38_108108</name>
</gene>
<dbReference type="GO" id="GO:0016036">
    <property type="term" value="P:cellular response to phosphate starvation"/>
    <property type="evidence" value="ECO:0007669"/>
    <property type="project" value="TreeGrafter"/>
</dbReference>
<reference evidence="17 18" key="1">
    <citation type="submission" date="2018-05" db="EMBL/GenBank/DDBJ databases">
        <title>Genomic Encyclopedia of Type Strains, Phase IV (KMG-IV): sequencing the most valuable type-strain genomes for metagenomic binning, comparative biology and taxonomic classification.</title>
        <authorList>
            <person name="Goeker M."/>
        </authorList>
    </citation>
    <scope>NUCLEOTIDE SEQUENCE [LARGE SCALE GENOMIC DNA]</scope>
    <source>
        <strain evidence="17 18">DSM 22440</strain>
    </source>
</reference>
<dbReference type="AlphaFoldDB" id="A0A2V3WAQ0"/>
<dbReference type="InterPro" id="IPR005467">
    <property type="entry name" value="His_kinase_dom"/>
</dbReference>
<evidence type="ECO:0000259" key="14">
    <source>
        <dbReference type="PROSITE" id="PS50112"/>
    </source>
</evidence>
<comment type="catalytic activity">
    <reaction evidence="1">
        <text>ATP + protein L-histidine = ADP + protein N-phospho-L-histidine.</text>
        <dbReference type="EC" id="2.7.13.3"/>
    </reaction>
</comment>
<name>A0A2V3WAQ0_9BACI</name>
<dbReference type="Gene3D" id="3.30.450.20">
    <property type="entry name" value="PAS domain"/>
    <property type="match status" value="1"/>
</dbReference>